<name>A0A1H8U9E9_9EURY</name>
<dbReference type="RefSeq" id="WP_092663322.1">
    <property type="nucleotide sequence ID" value="NZ_FOCX01000026.1"/>
</dbReference>
<dbReference type="EMBL" id="FOCX01000026">
    <property type="protein sequence ID" value="SEO99278.1"/>
    <property type="molecule type" value="Genomic_DNA"/>
</dbReference>
<evidence type="ECO:0000313" key="1">
    <source>
        <dbReference type="EMBL" id="SEO99278.1"/>
    </source>
</evidence>
<proteinExistence type="predicted"/>
<reference evidence="2" key="1">
    <citation type="submission" date="2016-10" db="EMBL/GenBank/DDBJ databases">
        <authorList>
            <person name="Varghese N."/>
            <person name="Submissions S."/>
        </authorList>
    </citation>
    <scope>NUCLEOTIDE SEQUENCE [LARGE SCALE GENOMIC DNA]</scope>
    <source>
        <strain evidence="2">IBRC-M 10043</strain>
    </source>
</reference>
<keyword evidence="2" id="KW-1185">Reference proteome</keyword>
<gene>
    <name evidence="1" type="ORF">SAMN05216388_102615</name>
</gene>
<accession>A0A1H8U9E9</accession>
<sequence>MPLYDTSLVTALARHANCSLKIETYGEAVEDGDDETVQNATVECIDHGEVIVDAEAECQLPFHFQDHTEDRATEGGSESEEAPSENVLVTAQAPMNILRGGANSLSEALEDELEKRMSPERRAAFFDDANFVVSPLEDAADPSSPAEVDPLGYYVCGNGTAHGPYNSEDRAYRRAARRSENNETEYTVERGAVIADACLVDGLSVRDPGECPSNPGEDE</sequence>
<dbReference type="OrthoDB" id="383051at2157"/>
<dbReference type="AlphaFoldDB" id="A0A1H8U9E9"/>
<protein>
    <submittedName>
        <fullName evidence="1">Uncharacterized protein</fullName>
    </submittedName>
</protein>
<evidence type="ECO:0000313" key="2">
    <source>
        <dbReference type="Proteomes" id="UP000198775"/>
    </source>
</evidence>
<organism evidence="1 2">
    <name type="scientific">Halorientalis persicus</name>
    <dbReference type="NCBI Taxonomy" id="1367881"/>
    <lineage>
        <taxon>Archaea</taxon>
        <taxon>Methanobacteriati</taxon>
        <taxon>Methanobacteriota</taxon>
        <taxon>Stenosarchaea group</taxon>
        <taxon>Halobacteria</taxon>
        <taxon>Halobacteriales</taxon>
        <taxon>Haloarculaceae</taxon>
        <taxon>Halorientalis</taxon>
    </lineage>
</organism>
<dbReference type="Proteomes" id="UP000198775">
    <property type="component" value="Unassembled WGS sequence"/>
</dbReference>